<reference evidence="2 4" key="2">
    <citation type="submission" date="2019-03" db="EMBL/GenBank/DDBJ databases">
        <title>Genomic Encyclopedia of Type Strains, Phase IV (KMG-IV): sequencing the most valuable type-strain genomes for metagenomic binning, comparative biology and taxonomic classification.</title>
        <authorList>
            <person name="Goeker M."/>
        </authorList>
    </citation>
    <scope>NUCLEOTIDE SEQUENCE [LARGE SCALE GENOMIC DNA]</scope>
    <source>
        <strain evidence="2 4">DSM 20580</strain>
    </source>
</reference>
<evidence type="ECO:0000313" key="4">
    <source>
        <dbReference type="Proteomes" id="UP000294641"/>
    </source>
</evidence>
<accession>A0A8B4Q935</accession>
<dbReference type="InterPro" id="IPR020288">
    <property type="entry name" value="Sheath_initiator"/>
</dbReference>
<comment type="caution">
    <text evidence="1">The sequence shown here is derived from an EMBL/GenBank/DDBJ whole genome shotgun (WGS) entry which is preliminary data.</text>
</comment>
<dbReference type="Proteomes" id="UP000294641">
    <property type="component" value="Unassembled WGS sequence"/>
</dbReference>
<evidence type="ECO:0000313" key="2">
    <source>
        <dbReference type="EMBL" id="TDR35518.1"/>
    </source>
</evidence>
<dbReference type="EMBL" id="UGNP01000001">
    <property type="protein sequence ID" value="STX09220.1"/>
    <property type="molecule type" value="Genomic_DNA"/>
</dbReference>
<sequence>MLPDIADLEFENEALIDEDIPTIGKSFLFDFKKGEFVMKDGKLVILEGTEALKIWITKVIRTEKFRFRIYENKGFEDDEQYGVLLEDLIGSSFDREFIEAEIEREVTEALLLHEFIISVDEWQFERNSKKMTITFAVTTYDETIDMEVELDG</sequence>
<evidence type="ECO:0000313" key="1">
    <source>
        <dbReference type="EMBL" id="STX09220.1"/>
    </source>
</evidence>
<gene>
    <name evidence="2" type="ORF">DFR61_13013</name>
    <name evidence="1" type="ORF">NCTC10597_00890</name>
</gene>
<proteinExistence type="predicted"/>
<reference evidence="1 3" key="1">
    <citation type="submission" date="2018-06" db="EMBL/GenBank/DDBJ databases">
        <authorList>
            <consortium name="Pathogen Informatics"/>
            <person name="Doyle S."/>
        </authorList>
    </citation>
    <scope>NUCLEOTIDE SEQUENCE [LARGE SCALE GENOMIC DNA]</scope>
    <source>
        <strain evidence="1 3">NCTC10597</strain>
    </source>
</reference>
<name>A0A8B4Q935_9BACL</name>
<keyword evidence="4" id="KW-1185">Reference proteome</keyword>
<dbReference type="Proteomes" id="UP000254330">
    <property type="component" value="Unassembled WGS sequence"/>
</dbReference>
<dbReference type="EMBL" id="SNZG01000030">
    <property type="protein sequence ID" value="TDR35518.1"/>
    <property type="molecule type" value="Genomic_DNA"/>
</dbReference>
<dbReference type="RefSeq" id="WP_109348726.1">
    <property type="nucleotide sequence ID" value="NZ_BJUE01000007.1"/>
</dbReference>
<dbReference type="Pfam" id="PF10934">
    <property type="entry name" value="Sheath_initiator"/>
    <property type="match status" value="1"/>
</dbReference>
<evidence type="ECO:0000313" key="3">
    <source>
        <dbReference type="Proteomes" id="UP000254330"/>
    </source>
</evidence>
<dbReference type="OrthoDB" id="89089at2"/>
<dbReference type="AlphaFoldDB" id="A0A8B4Q935"/>
<organism evidence="1 3">
    <name type="scientific">Kurthia zopfii</name>
    <dbReference type="NCBI Taxonomy" id="1650"/>
    <lineage>
        <taxon>Bacteria</taxon>
        <taxon>Bacillati</taxon>
        <taxon>Bacillota</taxon>
        <taxon>Bacilli</taxon>
        <taxon>Bacillales</taxon>
        <taxon>Caryophanaceae</taxon>
        <taxon>Kurthia</taxon>
    </lineage>
</organism>
<dbReference type="Gene3D" id="3.10.450.40">
    <property type="match status" value="1"/>
</dbReference>
<protein>
    <submittedName>
        <fullName evidence="1">Protein of uncharacterized function (DUF2634)</fullName>
    </submittedName>
    <submittedName>
        <fullName evidence="2">Uncharacterized protein DUF2634</fullName>
    </submittedName>
</protein>